<keyword evidence="13 14" id="KW-0676">Redox-active center</keyword>
<keyword evidence="17" id="KW-1185">Reference proteome</keyword>
<dbReference type="InterPro" id="IPR050183">
    <property type="entry name" value="DsbB"/>
</dbReference>
<dbReference type="EMBL" id="NDXW01000001">
    <property type="protein sequence ID" value="RDH42334.1"/>
    <property type="molecule type" value="Genomic_DNA"/>
</dbReference>
<comment type="caution">
    <text evidence="14">Lacks conserved residue(s) required for the propagation of feature annotation.</text>
</comment>
<evidence type="ECO:0000256" key="3">
    <source>
        <dbReference type="ARBA" id="ARBA00022448"/>
    </source>
</evidence>
<keyword evidence="11 14" id="KW-1015">Disulfide bond</keyword>
<feature type="transmembrane region" description="Helical" evidence="15">
    <location>
        <begin position="68"/>
        <end position="89"/>
    </location>
</feature>
<feature type="disulfide bond" description="Redox-active" evidence="14">
    <location>
        <begin position="36"/>
        <end position="39"/>
    </location>
</feature>
<feature type="transmembrane region" description="Helical" evidence="15">
    <location>
        <begin position="40"/>
        <end position="56"/>
    </location>
</feature>
<evidence type="ECO:0000256" key="1">
    <source>
        <dbReference type="ARBA" id="ARBA00004429"/>
    </source>
</evidence>
<comment type="function">
    <text evidence="14">Required for disulfide bond formation in some periplasmic proteins. Acts by oxidizing the DsbA protein.</text>
</comment>
<protein>
    <recommendedName>
        <fullName evidence="14">Disulfide bond formation protein B</fullName>
    </recommendedName>
    <alternativeName>
        <fullName evidence="14">Disulfide oxidoreductase</fullName>
    </alternativeName>
</protein>
<keyword evidence="3 14" id="KW-0813">Transport</keyword>
<dbReference type="Pfam" id="PF02600">
    <property type="entry name" value="DsbB"/>
    <property type="match status" value="1"/>
</dbReference>
<feature type="topological domain" description="Periplasmic" evidence="14">
    <location>
        <begin position="27"/>
        <end position="44"/>
    </location>
</feature>
<keyword evidence="4 14" id="KW-1003">Cell membrane</keyword>
<keyword evidence="7 14" id="KW-0249">Electron transport</keyword>
<dbReference type="InterPro" id="IPR003752">
    <property type="entry name" value="DiS_bond_form_DsbB/BdbC"/>
</dbReference>
<evidence type="ECO:0000256" key="14">
    <source>
        <dbReference type="HAMAP-Rule" id="MF_00286"/>
    </source>
</evidence>
<evidence type="ECO:0000256" key="10">
    <source>
        <dbReference type="ARBA" id="ARBA00023136"/>
    </source>
</evidence>
<dbReference type="GO" id="GO:0009055">
    <property type="term" value="F:electron transfer activity"/>
    <property type="evidence" value="ECO:0007669"/>
    <property type="project" value="UniProtKB-UniRule"/>
</dbReference>
<evidence type="ECO:0000256" key="2">
    <source>
        <dbReference type="ARBA" id="ARBA00008823"/>
    </source>
</evidence>
<dbReference type="HAMAP" id="MF_00286">
    <property type="entry name" value="DsbB"/>
    <property type="match status" value="1"/>
</dbReference>
<feature type="transmembrane region" description="Helical" evidence="15">
    <location>
        <begin position="9"/>
        <end position="28"/>
    </location>
</feature>
<keyword evidence="6 14" id="KW-0812">Transmembrane</keyword>
<evidence type="ECO:0000256" key="5">
    <source>
        <dbReference type="ARBA" id="ARBA00022519"/>
    </source>
</evidence>
<evidence type="ECO:0000313" key="17">
    <source>
        <dbReference type="Proteomes" id="UP000257039"/>
    </source>
</evidence>
<dbReference type="GO" id="GO:0006457">
    <property type="term" value="P:protein folding"/>
    <property type="evidence" value="ECO:0007669"/>
    <property type="project" value="InterPro"/>
</dbReference>
<dbReference type="SUPFAM" id="SSF158442">
    <property type="entry name" value="DsbB-like"/>
    <property type="match status" value="1"/>
</dbReference>
<keyword evidence="12 14" id="KW-0143">Chaperone</keyword>
<dbReference type="GO" id="GO:0005886">
    <property type="term" value="C:plasma membrane"/>
    <property type="evidence" value="ECO:0007669"/>
    <property type="project" value="UniProtKB-SubCell"/>
</dbReference>
<sequence>MGLPQSRPLFFLAFLTCAGLIGGALFFQHGLGLEPCPLCIVQRIIVITIGVICLLASIHNPGNVGYRIYAGFTALIAGTGIGVASRQVWLQSLPPDQVPECAPPLDVLVDMLPWQELLRVLFTGTGDCAEVQWTFLGLSIPGWSLVSFIGFFCFAMIELFRQRPKRMFS</sequence>
<gene>
    <name evidence="14" type="primary">dsbB</name>
    <name evidence="16" type="ORF">B9G39_02125</name>
</gene>
<dbReference type="Gene3D" id="1.20.1550.10">
    <property type="entry name" value="DsbB-like"/>
    <property type="match status" value="1"/>
</dbReference>
<comment type="subcellular location">
    <subcellularLocation>
        <location evidence="1">Cell inner membrane</location>
        <topology evidence="1">Multi-pass membrane protein</topology>
    </subcellularLocation>
    <subcellularLocation>
        <location evidence="14">Cell membrane</location>
        <topology evidence="14">Multi-pass membrane protein</topology>
    </subcellularLocation>
</comment>
<keyword evidence="5" id="KW-0997">Cell inner membrane</keyword>
<comment type="similarity">
    <text evidence="2 14">Belongs to the DsbB family.</text>
</comment>
<evidence type="ECO:0000256" key="12">
    <source>
        <dbReference type="ARBA" id="ARBA00023186"/>
    </source>
</evidence>
<evidence type="ECO:0000256" key="15">
    <source>
        <dbReference type="SAM" id="Phobius"/>
    </source>
</evidence>
<evidence type="ECO:0000256" key="4">
    <source>
        <dbReference type="ARBA" id="ARBA00022475"/>
    </source>
</evidence>
<evidence type="ECO:0000256" key="9">
    <source>
        <dbReference type="ARBA" id="ARBA00023002"/>
    </source>
</evidence>
<evidence type="ECO:0000256" key="8">
    <source>
        <dbReference type="ARBA" id="ARBA00022989"/>
    </source>
</evidence>
<dbReference type="AlphaFoldDB" id="A0A4P9VIZ3"/>
<dbReference type="InterPro" id="IPR023380">
    <property type="entry name" value="DsbB-like_sf"/>
</dbReference>
<dbReference type="RefSeq" id="WP_094785858.1">
    <property type="nucleotide sequence ID" value="NZ_NDXW01000001.1"/>
</dbReference>
<comment type="caution">
    <text evidence="16">The sequence shown here is derived from an EMBL/GenBank/DDBJ whole genome shotgun (WGS) entry which is preliminary data.</text>
</comment>
<dbReference type="Proteomes" id="UP000257039">
    <property type="component" value="Unassembled WGS sequence"/>
</dbReference>
<evidence type="ECO:0000256" key="6">
    <source>
        <dbReference type="ARBA" id="ARBA00022692"/>
    </source>
</evidence>
<dbReference type="PANTHER" id="PTHR36570">
    <property type="entry name" value="DISULFIDE BOND FORMATION PROTEIN B"/>
    <property type="match status" value="1"/>
</dbReference>
<dbReference type="InterPro" id="IPR022920">
    <property type="entry name" value="Disulphide_bond_form_DsbB"/>
</dbReference>
<keyword evidence="9 14" id="KW-0560">Oxidoreductase</keyword>
<evidence type="ECO:0000256" key="11">
    <source>
        <dbReference type="ARBA" id="ARBA00023157"/>
    </source>
</evidence>
<evidence type="ECO:0000256" key="7">
    <source>
        <dbReference type="ARBA" id="ARBA00022982"/>
    </source>
</evidence>
<feature type="topological domain" description="Cytoplasmic" evidence="14">
    <location>
        <begin position="62"/>
        <end position="67"/>
    </location>
</feature>
<proteinExistence type="inferred from homology"/>
<evidence type="ECO:0000256" key="13">
    <source>
        <dbReference type="ARBA" id="ARBA00023284"/>
    </source>
</evidence>
<dbReference type="PANTHER" id="PTHR36570:SF3">
    <property type="entry name" value="DISULFIDE BOND FORMATION PROTEIN B"/>
    <property type="match status" value="1"/>
</dbReference>
<dbReference type="GO" id="GO:0015035">
    <property type="term" value="F:protein-disulfide reductase activity"/>
    <property type="evidence" value="ECO:0007669"/>
    <property type="project" value="UniProtKB-UniRule"/>
</dbReference>
<evidence type="ECO:0000313" key="16">
    <source>
        <dbReference type="EMBL" id="RDH42334.1"/>
    </source>
</evidence>
<feature type="topological domain" description="Cytoplasmic" evidence="14">
    <location>
        <begin position="162"/>
        <end position="169"/>
    </location>
</feature>
<keyword evidence="10 14" id="KW-0472">Membrane</keyword>
<reference evidence="16 17" key="1">
    <citation type="submission" date="2017-04" db="EMBL/GenBank/DDBJ databases">
        <title>Draft genome sequence of Zooshikella ganghwensis VG4 isolated from Red Sea sediments.</title>
        <authorList>
            <person name="Rehman Z."/>
            <person name="Alam I."/>
            <person name="Kamau A."/>
            <person name="Bajic V."/>
            <person name="Leiknes T."/>
        </authorList>
    </citation>
    <scope>NUCLEOTIDE SEQUENCE [LARGE SCALE GENOMIC DNA]</scope>
    <source>
        <strain evidence="16 17">VG4</strain>
    </source>
</reference>
<accession>A0A4P9VIZ3</accession>
<feature type="topological domain" description="Cytoplasmic" evidence="14">
    <location>
        <begin position="1"/>
        <end position="9"/>
    </location>
</feature>
<keyword evidence="8 14" id="KW-1133">Transmembrane helix</keyword>
<feature type="transmembrane region" description="Helical" evidence="15">
    <location>
        <begin position="140"/>
        <end position="160"/>
    </location>
</feature>
<name>A0A4P9VIZ3_9GAMM</name>
<organism evidence="16 17">
    <name type="scientific">Zooshikella ganghwensis</name>
    <dbReference type="NCBI Taxonomy" id="202772"/>
    <lineage>
        <taxon>Bacteria</taxon>
        <taxon>Pseudomonadati</taxon>
        <taxon>Pseudomonadota</taxon>
        <taxon>Gammaproteobacteria</taxon>
        <taxon>Oceanospirillales</taxon>
        <taxon>Zooshikellaceae</taxon>
        <taxon>Zooshikella</taxon>
    </lineage>
</organism>